<feature type="transmembrane region" description="Helical" evidence="1">
    <location>
        <begin position="72"/>
        <end position="92"/>
    </location>
</feature>
<keyword evidence="3" id="KW-1185">Reference proteome</keyword>
<keyword evidence="1" id="KW-1133">Transmembrane helix</keyword>
<dbReference type="RefSeq" id="WP_076380406.1">
    <property type="nucleotide sequence ID" value="NZ_AP017422.1"/>
</dbReference>
<dbReference type="AlphaFoldDB" id="A0A1N7QQ35"/>
<dbReference type="Proteomes" id="UP000186917">
    <property type="component" value="Unassembled WGS sequence"/>
</dbReference>
<feature type="transmembrane region" description="Helical" evidence="1">
    <location>
        <begin position="37"/>
        <end position="60"/>
    </location>
</feature>
<accession>A0A1N7QQ35</accession>
<dbReference type="EMBL" id="FTOR01000006">
    <property type="protein sequence ID" value="SIT24894.1"/>
    <property type="molecule type" value="Genomic_DNA"/>
</dbReference>
<reference evidence="3" key="1">
    <citation type="submission" date="2017-01" db="EMBL/GenBank/DDBJ databases">
        <authorList>
            <person name="Varghese N."/>
            <person name="Submissions S."/>
        </authorList>
    </citation>
    <scope>NUCLEOTIDE SEQUENCE [LARGE SCALE GENOMIC DNA]</scope>
    <source>
        <strain evidence="3">DSM 21054</strain>
    </source>
</reference>
<proteinExistence type="predicted"/>
<organism evidence="2 3">
    <name type="scientific">Filimonas lacunae</name>
    <dbReference type="NCBI Taxonomy" id="477680"/>
    <lineage>
        <taxon>Bacteria</taxon>
        <taxon>Pseudomonadati</taxon>
        <taxon>Bacteroidota</taxon>
        <taxon>Chitinophagia</taxon>
        <taxon>Chitinophagales</taxon>
        <taxon>Chitinophagaceae</taxon>
        <taxon>Filimonas</taxon>
    </lineage>
</organism>
<feature type="transmembrane region" description="Helical" evidence="1">
    <location>
        <begin position="98"/>
        <end position="122"/>
    </location>
</feature>
<keyword evidence="1" id="KW-0472">Membrane</keyword>
<gene>
    <name evidence="2" type="ORF">SAMN05421788_106207</name>
</gene>
<keyword evidence="1" id="KW-0812">Transmembrane</keyword>
<evidence type="ECO:0000313" key="3">
    <source>
        <dbReference type="Proteomes" id="UP000186917"/>
    </source>
</evidence>
<sequence length="138" mass="15257">MNKNALLSFFKILTVVLALVLPYPVSGFPIPLGFGFYLLALMGFPTIIFLILYFGAILYFSASELGRYSSRADACICIVIILISFILLAFSLGDFICYASALIWALLAAYVLVTATVFAITLRKIHTLLTLRLMNSKE</sequence>
<evidence type="ECO:0000256" key="1">
    <source>
        <dbReference type="SAM" id="Phobius"/>
    </source>
</evidence>
<name>A0A1N7QQ35_9BACT</name>
<protein>
    <submittedName>
        <fullName evidence="2">Uncharacterized protein</fullName>
    </submittedName>
</protein>
<evidence type="ECO:0000313" key="2">
    <source>
        <dbReference type="EMBL" id="SIT24894.1"/>
    </source>
</evidence>